<evidence type="ECO:0000256" key="1">
    <source>
        <dbReference type="SAM" id="MobiDB-lite"/>
    </source>
</evidence>
<accession>A0ABY6I5L5</accession>
<keyword evidence="3" id="KW-0732">Signal</keyword>
<keyword evidence="2" id="KW-0472">Membrane</keyword>
<feature type="compositionally biased region" description="Polar residues" evidence="1">
    <location>
        <begin position="279"/>
        <end position="292"/>
    </location>
</feature>
<organism evidence="4 5">
    <name type="scientific">Streptomyces peucetius</name>
    <dbReference type="NCBI Taxonomy" id="1950"/>
    <lineage>
        <taxon>Bacteria</taxon>
        <taxon>Bacillati</taxon>
        <taxon>Actinomycetota</taxon>
        <taxon>Actinomycetes</taxon>
        <taxon>Kitasatosporales</taxon>
        <taxon>Streptomycetaceae</taxon>
        <taxon>Streptomyces</taxon>
    </lineage>
</organism>
<evidence type="ECO:0000313" key="5">
    <source>
        <dbReference type="Proteomes" id="UP001163878"/>
    </source>
</evidence>
<evidence type="ECO:0000313" key="4">
    <source>
        <dbReference type="EMBL" id="UYQ62293.1"/>
    </source>
</evidence>
<dbReference type="EMBL" id="CP107567">
    <property type="protein sequence ID" value="UYQ62293.1"/>
    <property type="molecule type" value="Genomic_DNA"/>
</dbReference>
<keyword evidence="2" id="KW-1133">Transmembrane helix</keyword>
<proteinExistence type="predicted"/>
<sequence length="325" mass="33521">MRTRNALALTAATTLIAPAVISGSAAEAAATGFPARHSDARHARAAAPAQPAVSERPVAPAEDPAADRPGDLPADRAPTCGRASDPDFPITTRIHGGPATVRAGSGFHSWSVELTNDTRENCDRIHPVLVLTAKDRTLTADSLTVEFHDRQADRWRPVTLERTTQDEFVGVFDDGFQGFAVPAGGTVTVRTRLSVAAGAAADEVTVNAAIVQRKGDDGDWVGESGDYRFAVVESDGEGEDRDGEHDGGRSADPTPARSAEEPPPAPASAPAPVPAGKTPPSTGGQIATTGSGSLTRVGVGGVVILLSAALLAFVARRLRPGAGRR</sequence>
<feature type="chain" id="PRO_5045897323" description="Gram-positive cocci surface proteins LPxTG domain-containing protein" evidence="3">
    <location>
        <begin position="20"/>
        <end position="325"/>
    </location>
</feature>
<evidence type="ECO:0008006" key="6">
    <source>
        <dbReference type="Google" id="ProtNLM"/>
    </source>
</evidence>
<feature type="compositionally biased region" description="Pro residues" evidence="1">
    <location>
        <begin position="261"/>
        <end position="273"/>
    </location>
</feature>
<feature type="transmembrane region" description="Helical" evidence="2">
    <location>
        <begin position="297"/>
        <end position="315"/>
    </location>
</feature>
<feature type="signal peptide" evidence="3">
    <location>
        <begin position="1"/>
        <end position="19"/>
    </location>
</feature>
<evidence type="ECO:0000256" key="3">
    <source>
        <dbReference type="SAM" id="SignalP"/>
    </source>
</evidence>
<reference evidence="4" key="1">
    <citation type="submission" date="2022-10" db="EMBL/GenBank/DDBJ databases">
        <title>Cytochrome P450 Catalyzes Benzene Ring Formation in the Biosynthesis of Trialkyl-Substituted Aromatic Polyketides.</title>
        <authorList>
            <person name="Zhao E."/>
            <person name="Ge H."/>
        </authorList>
    </citation>
    <scope>NUCLEOTIDE SEQUENCE</scope>
    <source>
        <strain evidence="4">NA0869</strain>
    </source>
</reference>
<evidence type="ECO:0000256" key="2">
    <source>
        <dbReference type="SAM" id="Phobius"/>
    </source>
</evidence>
<dbReference type="RefSeq" id="WP_264243612.1">
    <property type="nucleotide sequence ID" value="NZ_CP107567.1"/>
</dbReference>
<keyword evidence="5" id="KW-1185">Reference proteome</keyword>
<dbReference type="Proteomes" id="UP001163878">
    <property type="component" value="Chromosome"/>
</dbReference>
<gene>
    <name evidence="4" type="ORF">OGH68_12930</name>
</gene>
<feature type="compositionally biased region" description="Basic and acidic residues" evidence="1">
    <location>
        <begin position="65"/>
        <end position="74"/>
    </location>
</feature>
<protein>
    <recommendedName>
        <fullName evidence="6">Gram-positive cocci surface proteins LPxTG domain-containing protein</fullName>
    </recommendedName>
</protein>
<keyword evidence="2" id="KW-0812">Transmembrane</keyword>
<name>A0ABY6I5L5_STRPE</name>
<feature type="region of interest" description="Disordered" evidence="1">
    <location>
        <begin position="32"/>
        <end position="91"/>
    </location>
</feature>
<feature type="region of interest" description="Disordered" evidence="1">
    <location>
        <begin position="234"/>
        <end position="292"/>
    </location>
</feature>